<name>A0ABR6THY9_9PSED</name>
<keyword evidence="5" id="KW-1185">Reference proteome</keyword>
<dbReference type="InterPro" id="IPR005094">
    <property type="entry name" value="Endonuclease_MobA/VirD2"/>
</dbReference>
<accession>A0ABR6THY9</accession>
<dbReference type="Gene3D" id="3.30.1490.240">
    <property type="entry name" value="RepB DNA-primase, N-terminal domain"/>
    <property type="match status" value="1"/>
</dbReference>
<evidence type="ECO:0000259" key="3">
    <source>
        <dbReference type="Pfam" id="PF16793"/>
    </source>
</evidence>
<dbReference type="Gene3D" id="1.10.1240.50">
    <property type="match status" value="1"/>
</dbReference>
<evidence type="ECO:0000259" key="2">
    <source>
        <dbReference type="Pfam" id="PF03432"/>
    </source>
</evidence>
<evidence type="ECO:0000313" key="5">
    <source>
        <dbReference type="Proteomes" id="UP000534677"/>
    </source>
</evidence>
<evidence type="ECO:0000313" key="4">
    <source>
        <dbReference type="EMBL" id="MBC2385598.1"/>
    </source>
</evidence>
<dbReference type="EMBL" id="JAAXCZ010000036">
    <property type="protein sequence ID" value="MBC2385598.1"/>
    <property type="molecule type" value="Genomic_DNA"/>
</dbReference>
<feature type="domain" description="RepB-like DNA primase" evidence="3">
    <location>
        <begin position="440"/>
        <end position="557"/>
    </location>
</feature>
<dbReference type="Pfam" id="PF03432">
    <property type="entry name" value="Relaxase"/>
    <property type="match status" value="1"/>
</dbReference>
<dbReference type="InterPro" id="IPR039459">
    <property type="entry name" value="RepB-like_DNA_primase_dom"/>
</dbReference>
<protein>
    <submittedName>
        <fullName evidence="4">Relaxase/mobilization nuclease domain-containing protein</fullName>
    </submittedName>
</protein>
<organism evidence="4 5">
    <name type="scientific">Pseudomonas cremoris</name>
    <dbReference type="NCBI Taxonomy" id="2724178"/>
    <lineage>
        <taxon>Bacteria</taxon>
        <taxon>Pseudomonadati</taxon>
        <taxon>Pseudomonadota</taxon>
        <taxon>Gammaproteobacteria</taxon>
        <taxon>Pseudomonadales</taxon>
        <taxon>Pseudomonadaceae</taxon>
        <taxon>Pseudomonas</taxon>
    </lineage>
</organism>
<sequence length="680" mass="75964">MKAKIMNRGAGFRGVLDYAYKSTAVVIGGNMSGTNARDLATEFGVARQMRPDVEKPVWHCSLSLPAGEKISDEKWLKIADKFMKDMEFTSLNQYHVVKHQDTDKQHIHIIANRVGLDGSLWYGKREALKAIDITQKLEKEFGLVATVGLENKNGKKSLTKGEIEMSLRTGDAPAKQILQNTIDTALGGKGNKQSIFAFMERLEKADIKVIPNVAKTGKMNGFSFECGGVYFKGSQLGKKYSWNELIKRGVTYEQDREGEKLIERAEQAKATSSIESSGIATVEQQGITQNNKPTQQHGANVHGHGLEYGGVERGREVRAANVVTNKPNSSAGYRQNIQQNNGGVGRSESGNVDDKKVELENVSSVIDVGNDAWRRTRNDLADLNATSASSILTPDHQAKIKAWAVQSEALGAERYRITCMSKEKTFVIGKQRDGSDEIFYTKQEVESKIGQLRRHNAQGLNIYITPIDSDFHFMVIDDIKPENLEIVKKKYSPCMVLTSSLDNYQAVVKFKKTNDKKDRDAALAAVQEANDLYGDPNVNAIKQPFRMAGFSNKKPTRNDFIVKMIENMKGLISNCLDDFIRAFKERAPEVKEKKKKTEFEQVLDDPVVVSGPEVKRAFDRSYSKYVGLAETNGWTKDDSKIDFNVAKDLLKQRFSADTVGQALKDFSPDLSRRHKDVDSY</sequence>
<gene>
    <name evidence="4" type="ORF">HF209_32115</name>
</gene>
<dbReference type="RefSeq" id="WP_185711007.1">
    <property type="nucleotide sequence ID" value="NZ_JAAXCZ010000036.1"/>
</dbReference>
<dbReference type="Pfam" id="PF16793">
    <property type="entry name" value="RepB_primase"/>
    <property type="match status" value="1"/>
</dbReference>
<feature type="region of interest" description="Disordered" evidence="1">
    <location>
        <begin position="326"/>
        <end position="351"/>
    </location>
</feature>
<reference evidence="4 5" key="1">
    <citation type="submission" date="2020-04" db="EMBL/GenBank/DDBJ databases">
        <title>Pseudomonas crami sp. nov., a novel proteolytic bacterial species isolated from cream.</title>
        <authorList>
            <person name="Hofmann K."/>
            <person name="Woller A."/>
            <person name="Huptas C."/>
            <person name="Wenning M."/>
            <person name="Scherer S."/>
            <person name="Doll E.V."/>
        </authorList>
    </citation>
    <scope>NUCLEOTIDE SEQUENCE [LARGE SCALE GENOMIC DNA]</scope>
    <source>
        <strain evidence="4 5">WS 5096</strain>
    </source>
</reference>
<evidence type="ECO:0000256" key="1">
    <source>
        <dbReference type="SAM" id="MobiDB-lite"/>
    </source>
</evidence>
<comment type="caution">
    <text evidence="4">The sequence shown here is derived from an EMBL/GenBank/DDBJ whole genome shotgun (WGS) entry which is preliminary data.</text>
</comment>
<dbReference type="Gene3D" id="3.30.70.1790">
    <property type="entry name" value="RepB DNA-primase, N-terminal domain"/>
    <property type="match status" value="1"/>
</dbReference>
<feature type="domain" description="MobA/VirD2-like nuclease" evidence="2">
    <location>
        <begin position="22"/>
        <end position="143"/>
    </location>
</feature>
<feature type="compositionally biased region" description="Polar residues" evidence="1">
    <location>
        <begin position="326"/>
        <end position="341"/>
    </location>
</feature>
<feature type="non-terminal residue" evidence="4">
    <location>
        <position position="680"/>
    </location>
</feature>
<proteinExistence type="predicted"/>
<dbReference type="Proteomes" id="UP000534677">
    <property type="component" value="Unassembled WGS sequence"/>
</dbReference>